<reference evidence="1" key="1">
    <citation type="journal article" date="2022" name="bioRxiv">
        <title>Sequencing and chromosome-scale assembly of the giantPleurodeles waltlgenome.</title>
        <authorList>
            <person name="Brown T."/>
            <person name="Elewa A."/>
            <person name="Iarovenko S."/>
            <person name="Subramanian E."/>
            <person name="Araus A.J."/>
            <person name="Petzold A."/>
            <person name="Susuki M."/>
            <person name="Suzuki K.-i.T."/>
            <person name="Hayashi T."/>
            <person name="Toyoda A."/>
            <person name="Oliveira C."/>
            <person name="Osipova E."/>
            <person name="Leigh N.D."/>
            <person name="Simon A."/>
            <person name="Yun M.H."/>
        </authorList>
    </citation>
    <scope>NUCLEOTIDE SEQUENCE</scope>
    <source>
        <strain evidence="1">20211129_DDA</strain>
        <tissue evidence="1">Liver</tissue>
    </source>
</reference>
<dbReference type="EMBL" id="JANPWB010000006">
    <property type="protein sequence ID" value="KAJ1180851.1"/>
    <property type="molecule type" value="Genomic_DNA"/>
</dbReference>
<sequence length="103" mass="11353">MKRARPAGRKSPLPGSGCVGMTQELLSNPGVPSGLCGKTVKMKRGLNLSVNNDRGKRSKGKREIKCGSKSIEKTIVRAMWNKDSYQQKRKVLGWNKFTLMSSS</sequence>
<evidence type="ECO:0000313" key="1">
    <source>
        <dbReference type="EMBL" id="KAJ1180851.1"/>
    </source>
</evidence>
<protein>
    <submittedName>
        <fullName evidence="1">Uncharacterized protein</fullName>
    </submittedName>
</protein>
<name>A0AAV7TXC8_PLEWA</name>
<comment type="caution">
    <text evidence="1">The sequence shown here is derived from an EMBL/GenBank/DDBJ whole genome shotgun (WGS) entry which is preliminary data.</text>
</comment>
<evidence type="ECO:0000313" key="2">
    <source>
        <dbReference type="Proteomes" id="UP001066276"/>
    </source>
</evidence>
<proteinExistence type="predicted"/>
<gene>
    <name evidence="1" type="ORF">NDU88_006066</name>
</gene>
<accession>A0AAV7TXC8</accession>
<organism evidence="1 2">
    <name type="scientific">Pleurodeles waltl</name>
    <name type="common">Iberian ribbed newt</name>
    <dbReference type="NCBI Taxonomy" id="8319"/>
    <lineage>
        <taxon>Eukaryota</taxon>
        <taxon>Metazoa</taxon>
        <taxon>Chordata</taxon>
        <taxon>Craniata</taxon>
        <taxon>Vertebrata</taxon>
        <taxon>Euteleostomi</taxon>
        <taxon>Amphibia</taxon>
        <taxon>Batrachia</taxon>
        <taxon>Caudata</taxon>
        <taxon>Salamandroidea</taxon>
        <taxon>Salamandridae</taxon>
        <taxon>Pleurodelinae</taxon>
        <taxon>Pleurodeles</taxon>
    </lineage>
</organism>
<dbReference type="AlphaFoldDB" id="A0AAV7TXC8"/>
<dbReference type="Proteomes" id="UP001066276">
    <property type="component" value="Chromosome 3_2"/>
</dbReference>
<keyword evidence="2" id="KW-1185">Reference proteome</keyword>